<gene>
    <name evidence="1" type="ORF">KQX54_020803</name>
</gene>
<evidence type="ECO:0000313" key="1">
    <source>
        <dbReference type="EMBL" id="KAH0541014.1"/>
    </source>
</evidence>
<name>A0AAV7I5D6_COTGL</name>
<dbReference type="Proteomes" id="UP000826195">
    <property type="component" value="Unassembled WGS sequence"/>
</dbReference>
<comment type="caution">
    <text evidence="1">The sequence shown here is derived from an EMBL/GenBank/DDBJ whole genome shotgun (WGS) entry which is preliminary data.</text>
</comment>
<protein>
    <submittedName>
        <fullName evidence="1">Uncharacterized protein</fullName>
    </submittedName>
</protein>
<sequence length="87" mass="10287">MEEVGERLWGWIRGAKPQSRLLANFPGDSVGYKDKCGLVLVDYFTYLQFMDRGKKEFYFAWKILVKKLFLKVLEIQKESLTDFRTIS</sequence>
<keyword evidence="2" id="KW-1185">Reference proteome</keyword>
<organism evidence="1 2">
    <name type="scientific">Cotesia glomerata</name>
    <name type="common">Lepidopteran parasitic wasp</name>
    <name type="synonym">Apanteles glomeratus</name>
    <dbReference type="NCBI Taxonomy" id="32391"/>
    <lineage>
        <taxon>Eukaryota</taxon>
        <taxon>Metazoa</taxon>
        <taxon>Ecdysozoa</taxon>
        <taxon>Arthropoda</taxon>
        <taxon>Hexapoda</taxon>
        <taxon>Insecta</taxon>
        <taxon>Pterygota</taxon>
        <taxon>Neoptera</taxon>
        <taxon>Endopterygota</taxon>
        <taxon>Hymenoptera</taxon>
        <taxon>Apocrita</taxon>
        <taxon>Ichneumonoidea</taxon>
        <taxon>Braconidae</taxon>
        <taxon>Microgastrinae</taxon>
        <taxon>Cotesia</taxon>
    </lineage>
</organism>
<proteinExistence type="predicted"/>
<accession>A0AAV7I5D6</accession>
<dbReference type="AlphaFoldDB" id="A0AAV7I5D6"/>
<evidence type="ECO:0000313" key="2">
    <source>
        <dbReference type="Proteomes" id="UP000826195"/>
    </source>
</evidence>
<reference evidence="1 2" key="1">
    <citation type="journal article" date="2021" name="J. Hered.">
        <title>A chromosome-level genome assembly of the parasitoid wasp, Cotesia glomerata (Hymenoptera: Braconidae).</title>
        <authorList>
            <person name="Pinto B.J."/>
            <person name="Weis J.J."/>
            <person name="Gamble T."/>
            <person name="Ode P.J."/>
            <person name="Paul R."/>
            <person name="Zaspel J.M."/>
        </authorList>
    </citation>
    <scope>NUCLEOTIDE SEQUENCE [LARGE SCALE GENOMIC DNA]</scope>
    <source>
        <strain evidence="1">CgM1</strain>
    </source>
</reference>
<dbReference type="EMBL" id="JAHXZJ010002609">
    <property type="protein sequence ID" value="KAH0541014.1"/>
    <property type="molecule type" value="Genomic_DNA"/>
</dbReference>